<reference evidence="1 2" key="1">
    <citation type="journal article" date="2015" name="Genome Biol. Evol.">
        <title>Comparative Genomics of a Bacterivorous Green Alga Reveals Evolutionary Causalities and Consequences of Phago-Mixotrophic Mode of Nutrition.</title>
        <authorList>
            <person name="Burns J.A."/>
            <person name="Paasch A."/>
            <person name="Narechania A."/>
            <person name="Kim E."/>
        </authorList>
    </citation>
    <scope>NUCLEOTIDE SEQUENCE [LARGE SCALE GENOMIC DNA]</scope>
    <source>
        <strain evidence="1 2">PLY_AMNH</strain>
    </source>
</reference>
<dbReference type="EMBL" id="LGRX02015665">
    <property type="protein sequence ID" value="KAK3263162.1"/>
    <property type="molecule type" value="Genomic_DNA"/>
</dbReference>
<dbReference type="AlphaFoldDB" id="A0AAE0KWC1"/>
<name>A0AAE0KWC1_9CHLO</name>
<dbReference type="Proteomes" id="UP001190700">
    <property type="component" value="Unassembled WGS sequence"/>
</dbReference>
<evidence type="ECO:0000313" key="1">
    <source>
        <dbReference type="EMBL" id="KAK3263162.1"/>
    </source>
</evidence>
<protein>
    <submittedName>
        <fullName evidence="1">Uncharacterized protein</fullName>
    </submittedName>
</protein>
<comment type="caution">
    <text evidence="1">The sequence shown here is derived from an EMBL/GenBank/DDBJ whole genome shotgun (WGS) entry which is preliminary data.</text>
</comment>
<keyword evidence="2" id="KW-1185">Reference proteome</keyword>
<organism evidence="1 2">
    <name type="scientific">Cymbomonas tetramitiformis</name>
    <dbReference type="NCBI Taxonomy" id="36881"/>
    <lineage>
        <taxon>Eukaryota</taxon>
        <taxon>Viridiplantae</taxon>
        <taxon>Chlorophyta</taxon>
        <taxon>Pyramimonadophyceae</taxon>
        <taxon>Pyramimonadales</taxon>
        <taxon>Pyramimonadaceae</taxon>
        <taxon>Cymbomonas</taxon>
    </lineage>
</organism>
<proteinExistence type="predicted"/>
<gene>
    <name evidence="1" type="ORF">CYMTET_28018</name>
</gene>
<evidence type="ECO:0000313" key="2">
    <source>
        <dbReference type="Proteomes" id="UP001190700"/>
    </source>
</evidence>
<sequence>MDSTQGEAQESIMDAKKLWEDSTADFLTSGNFREYHKFVTGNTYSEQPAKDANKDKISSIASLFHKQAFEPDDDDDGQTRQEATLDPGEVILLASSFPTVLEPPEAGVLCRAQS</sequence>
<accession>A0AAE0KWC1</accession>